<dbReference type="PROSITE" id="PS00519">
    <property type="entry name" value="HTH_ASNC_1"/>
    <property type="match status" value="1"/>
</dbReference>
<dbReference type="SUPFAM" id="SSF54909">
    <property type="entry name" value="Dimeric alpha+beta barrel"/>
    <property type="match status" value="1"/>
</dbReference>
<sequence>MQGRLVFLWCNIRAKMTLFADNLHGITGMDGIDENILRELERDARLTNLQLSERVGLSPSATSRRVSALEQRGVIRGYRAIIDRSQVGQGFTAYIAVGLSVHNKAAQKGFEAAMRYAPEVKECHNIAGVFEYLLRVETADLTAYKRFHTEVLGTVPEVASITSYIVMESPKDLRG</sequence>
<evidence type="ECO:0000313" key="6">
    <source>
        <dbReference type="EMBL" id="SDF06938.1"/>
    </source>
</evidence>
<dbReference type="GO" id="GO:0043201">
    <property type="term" value="P:response to L-leucine"/>
    <property type="evidence" value="ECO:0007669"/>
    <property type="project" value="TreeGrafter"/>
</dbReference>
<keyword evidence="2" id="KW-0238">DNA-binding</keyword>
<gene>
    <name evidence="6" type="ORF">SAMN04488117_102172</name>
</gene>
<feature type="domain" description="HTH asnC-type" evidence="5">
    <location>
        <begin position="29"/>
        <end position="90"/>
    </location>
</feature>
<evidence type="ECO:0000256" key="3">
    <source>
        <dbReference type="ARBA" id="ARBA00023159"/>
    </source>
</evidence>
<dbReference type="InterPro" id="IPR036388">
    <property type="entry name" value="WH-like_DNA-bd_sf"/>
</dbReference>
<protein>
    <submittedName>
        <fullName evidence="6">Transcriptional regulator, AsnC family</fullName>
    </submittedName>
</protein>
<accession>A0A1G7I2W0</accession>
<dbReference type="InterPro" id="IPR036390">
    <property type="entry name" value="WH_DNA-bd_sf"/>
</dbReference>
<dbReference type="PROSITE" id="PS50956">
    <property type="entry name" value="HTH_ASNC_2"/>
    <property type="match status" value="1"/>
</dbReference>
<dbReference type="EMBL" id="FNBL01000002">
    <property type="protein sequence ID" value="SDF06938.1"/>
    <property type="molecule type" value="Genomic_DNA"/>
</dbReference>
<name>A0A1G7I2W0_9RHOB</name>
<dbReference type="PANTHER" id="PTHR30154">
    <property type="entry name" value="LEUCINE-RESPONSIVE REGULATORY PROTEIN"/>
    <property type="match status" value="1"/>
</dbReference>
<dbReference type="Pfam" id="PF01037">
    <property type="entry name" value="AsnC_trans_reg"/>
    <property type="match status" value="1"/>
</dbReference>
<evidence type="ECO:0000259" key="5">
    <source>
        <dbReference type="PROSITE" id="PS50956"/>
    </source>
</evidence>
<dbReference type="Proteomes" id="UP000182284">
    <property type="component" value="Unassembled WGS sequence"/>
</dbReference>
<dbReference type="SUPFAM" id="SSF46785">
    <property type="entry name" value="Winged helix' DNA-binding domain"/>
    <property type="match status" value="1"/>
</dbReference>
<dbReference type="InterPro" id="IPR019885">
    <property type="entry name" value="Tscrpt_reg_HTH_AsnC-type_CS"/>
</dbReference>
<organism evidence="6 7">
    <name type="scientific">Celeribacter baekdonensis</name>
    <dbReference type="NCBI Taxonomy" id="875171"/>
    <lineage>
        <taxon>Bacteria</taxon>
        <taxon>Pseudomonadati</taxon>
        <taxon>Pseudomonadota</taxon>
        <taxon>Alphaproteobacteria</taxon>
        <taxon>Rhodobacterales</taxon>
        <taxon>Roseobacteraceae</taxon>
        <taxon>Celeribacter</taxon>
    </lineage>
</organism>
<dbReference type="SMART" id="SM00344">
    <property type="entry name" value="HTH_ASNC"/>
    <property type="match status" value="1"/>
</dbReference>
<keyword evidence="1" id="KW-0805">Transcription regulation</keyword>
<dbReference type="InterPro" id="IPR019888">
    <property type="entry name" value="Tscrpt_reg_AsnC-like"/>
</dbReference>
<dbReference type="Gene3D" id="3.30.70.920">
    <property type="match status" value="1"/>
</dbReference>
<dbReference type="Pfam" id="PF13412">
    <property type="entry name" value="HTH_24"/>
    <property type="match status" value="1"/>
</dbReference>
<proteinExistence type="predicted"/>
<dbReference type="GO" id="GO:0006355">
    <property type="term" value="P:regulation of DNA-templated transcription"/>
    <property type="evidence" value="ECO:0007669"/>
    <property type="project" value="UniProtKB-ARBA"/>
</dbReference>
<dbReference type="GO" id="GO:0005829">
    <property type="term" value="C:cytosol"/>
    <property type="evidence" value="ECO:0007669"/>
    <property type="project" value="TreeGrafter"/>
</dbReference>
<dbReference type="GO" id="GO:0043565">
    <property type="term" value="F:sequence-specific DNA binding"/>
    <property type="evidence" value="ECO:0007669"/>
    <property type="project" value="InterPro"/>
</dbReference>
<dbReference type="AlphaFoldDB" id="A0A1G7I2W0"/>
<dbReference type="Gene3D" id="1.10.10.10">
    <property type="entry name" value="Winged helix-like DNA-binding domain superfamily/Winged helix DNA-binding domain"/>
    <property type="match status" value="1"/>
</dbReference>
<dbReference type="InterPro" id="IPR011008">
    <property type="entry name" value="Dimeric_a/b-barrel"/>
</dbReference>
<dbReference type="PRINTS" id="PR00033">
    <property type="entry name" value="HTHASNC"/>
</dbReference>
<evidence type="ECO:0000256" key="1">
    <source>
        <dbReference type="ARBA" id="ARBA00023015"/>
    </source>
</evidence>
<dbReference type="GO" id="GO:0006524">
    <property type="term" value="P:alanine catabolic process"/>
    <property type="evidence" value="ECO:0007669"/>
    <property type="project" value="TreeGrafter"/>
</dbReference>
<keyword evidence="4" id="KW-0804">Transcription</keyword>
<dbReference type="InterPro" id="IPR011991">
    <property type="entry name" value="ArsR-like_HTH"/>
</dbReference>
<evidence type="ECO:0000256" key="4">
    <source>
        <dbReference type="ARBA" id="ARBA00023163"/>
    </source>
</evidence>
<dbReference type="InterPro" id="IPR000485">
    <property type="entry name" value="AsnC-type_HTH_dom"/>
</dbReference>
<dbReference type="CDD" id="cd00090">
    <property type="entry name" value="HTH_ARSR"/>
    <property type="match status" value="1"/>
</dbReference>
<keyword evidence="3" id="KW-0010">Activator</keyword>
<reference evidence="6 7" key="1">
    <citation type="submission" date="2016-10" db="EMBL/GenBank/DDBJ databases">
        <authorList>
            <person name="de Groot N.N."/>
        </authorList>
    </citation>
    <scope>NUCLEOTIDE SEQUENCE [LARGE SCALE GENOMIC DNA]</scope>
    <source>
        <strain evidence="6 7">DSM 27375</strain>
    </source>
</reference>
<evidence type="ECO:0000256" key="2">
    <source>
        <dbReference type="ARBA" id="ARBA00023125"/>
    </source>
</evidence>
<dbReference type="PANTHER" id="PTHR30154:SF0">
    <property type="entry name" value="LEUCINE-RESPONSIVE REGULATORY PROTEIN"/>
    <property type="match status" value="1"/>
</dbReference>
<evidence type="ECO:0000313" key="7">
    <source>
        <dbReference type="Proteomes" id="UP000182284"/>
    </source>
</evidence>
<dbReference type="InterPro" id="IPR019887">
    <property type="entry name" value="Tscrpt_reg_AsnC/Lrp_C"/>
</dbReference>